<dbReference type="GO" id="GO:0005730">
    <property type="term" value="C:nucleolus"/>
    <property type="evidence" value="ECO:0007669"/>
    <property type="project" value="UniProtKB-SubCell"/>
</dbReference>
<dbReference type="PANTHER" id="PTHR21738">
    <property type="entry name" value="RIBOSOMAL RNA PROCESSING PROTEIN 36 HOMOLOG"/>
    <property type="match status" value="1"/>
</dbReference>
<accession>A0AAN8PIM9</accession>
<reference evidence="8 9" key="1">
    <citation type="submission" date="2023-10" db="EMBL/GenBank/DDBJ databases">
        <title>Genomes of two closely related lineages of the louse Polyplax serrata with different host specificities.</title>
        <authorList>
            <person name="Martinu J."/>
            <person name="Tarabai H."/>
            <person name="Stefka J."/>
            <person name="Hypsa V."/>
        </authorList>
    </citation>
    <scope>NUCLEOTIDE SEQUENCE [LARGE SCALE GENOMIC DNA]</scope>
    <source>
        <strain evidence="8">HR10_N</strain>
    </source>
</reference>
<comment type="function">
    <text evidence="6">Component of the 90S pre-ribosome involved in the maturation of rRNAs. Required for early cleavages of the pre-RNAs in the 40S ribosomal subunit maturation pathway.</text>
</comment>
<dbReference type="PANTHER" id="PTHR21738:SF0">
    <property type="entry name" value="RIBOSOMAL RNA PROCESSING PROTEIN 36 HOMOLOG"/>
    <property type="match status" value="1"/>
</dbReference>
<dbReference type="GO" id="GO:0030686">
    <property type="term" value="C:90S preribosome"/>
    <property type="evidence" value="ECO:0007669"/>
    <property type="project" value="TreeGrafter"/>
</dbReference>
<comment type="similarity">
    <text evidence="2 6">Belongs to the RRP36 family.</text>
</comment>
<sequence>MEFNVDKGDTNESERNAIRSELSSMSFEDLKKLKDKLGSKVYKEAMFGRKKSLPKTQFKRENKNRPREVSSKIKPSFNAKVKEKEIADPRFNRLCGTFNKNHFRNTYDFLTDIRKNELKQLKQMLETETNPKEVEKLKYLIQRMDNQEREEAKLNKKKEREAEEKMEHIKALESGKKPHFKTKYEKKVIDLVDKYSSLKKTGKLEKYIDKKQKKEALKDKKRLRYFDVHIE</sequence>
<feature type="region of interest" description="Disordered" evidence="7">
    <location>
        <begin position="148"/>
        <end position="174"/>
    </location>
</feature>
<comment type="subunit">
    <text evidence="6">Associates with 90S and pre-40S pre-ribosomal particles.</text>
</comment>
<gene>
    <name evidence="8" type="ORF">RUM43_013790</name>
</gene>
<dbReference type="AlphaFoldDB" id="A0AAN8PIM9"/>
<evidence type="ECO:0000256" key="2">
    <source>
        <dbReference type="ARBA" id="ARBA00009418"/>
    </source>
</evidence>
<evidence type="ECO:0000256" key="4">
    <source>
        <dbReference type="ARBA" id="ARBA00022552"/>
    </source>
</evidence>
<evidence type="ECO:0000256" key="1">
    <source>
        <dbReference type="ARBA" id="ARBA00004604"/>
    </source>
</evidence>
<feature type="region of interest" description="Disordered" evidence="7">
    <location>
        <begin position="52"/>
        <end position="73"/>
    </location>
</feature>
<evidence type="ECO:0000256" key="5">
    <source>
        <dbReference type="ARBA" id="ARBA00023242"/>
    </source>
</evidence>
<dbReference type="Proteomes" id="UP001372834">
    <property type="component" value="Unassembled WGS sequence"/>
</dbReference>
<keyword evidence="5 6" id="KW-0539">Nucleus</keyword>
<dbReference type="EMBL" id="JAWJWE010000008">
    <property type="protein sequence ID" value="KAK6631726.1"/>
    <property type="molecule type" value="Genomic_DNA"/>
</dbReference>
<proteinExistence type="inferred from homology"/>
<evidence type="ECO:0000256" key="6">
    <source>
        <dbReference type="RuleBase" id="RU368027"/>
    </source>
</evidence>
<dbReference type="InterPro" id="IPR009292">
    <property type="entry name" value="RRP36"/>
</dbReference>
<evidence type="ECO:0000256" key="7">
    <source>
        <dbReference type="SAM" id="MobiDB-lite"/>
    </source>
</evidence>
<name>A0AAN8PIM9_POLSC</name>
<evidence type="ECO:0000313" key="8">
    <source>
        <dbReference type="EMBL" id="KAK6631726.1"/>
    </source>
</evidence>
<comment type="caution">
    <text evidence="8">The sequence shown here is derived from an EMBL/GenBank/DDBJ whole genome shotgun (WGS) entry which is preliminary data.</text>
</comment>
<keyword evidence="4 6" id="KW-0698">rRNA processing</keyword>
<evidence type="ECO:0000256" key="3">
    <source>
        <dbReference type="ARBA" id="ARBA00022517"/>
    </source>
</evidence>
<evidence type="ECO:0000313" key="9">
    <source>
        <dbReference type="Proteomes" id="UP001372834"/>
    </source>
</evidence>
<keyword evidence="6" id="KW-0687">Ribonucleoprotein</keyword>
<feature type="compositionally biased region" description="Basic and acidic residues" evidence="7">
    <location>
        <begin position="58"/>
        <end position="71"/>
    </location>
</feature>
<dbReference type="Pfam" id="PF06102">
    <property type="entry name" value="RRP36"/>
    <property type="match status" value="1"/>
</dbReference>
<organism evidence="8 9">
    <name type="scientific">Polyplax serrata</name>
    <name type="common">Common mouse louse</name>
    <dbReference type="NCBI Taxonomy" id="468196"/>
    <lineage>
        <taxon>Eukaryota</taxon>
        <taxon>Metazoa</taxon>
        <taxon>Ecdysozoa</taxon>
        <taxon>Arthropoda</taxon>
        <taxon>Hexapoda</taxon>
        <taxon>Insecta</taxon>
        <taxon>Pterygota</taxon>
        <taxon>Neoptera</taxon>
        <taxon>Paraneoptera</taxon>
        <taxon>Psocodea</taxon>
        <taxon>Troctomorpha</taxon>
        <taxon>Phthiraptera</taxon>
        <taxon>Anoplura</taxon>
        <taxon>Polyplacidae</taxon>
        <taxon>Polyplax</taxon>
    </lineage>
</organism>
<dbReference type="GO" id="GO:0000462">
    <property type="term" value="P:maturation of SSU-rRNA from tricistronic rRNA transcript (SSU-rRNA, 5.8S rRNA, LSU-rRNA)"/>
    <property type="evidence" value="ECO:0007669"/>
    <property type="project" value="TreeGrafter"/>
</dbReference>
<keyword evidence="3 6" id="KW-0690">Ribosome biogenesis</keyword>
<comment type="subcellular location">
    <subcellularLocation>
        <location evidence="1 6">Nucleus</location>
        <location evidence="1 6">Nucleolus</location>
    </subcellularLocation>
</comment>
<protein>
    <recommendedName>
        <fullName evidence="6">rRNA biogenesis protein RRP36</fullName>
    </recommendedName>
</protein>